<dbReference type="GO" id="GO:0016779">
    <property type="term" value="F:nucleotidyltransferase activity"/>
    <property type="evidence" value="ECO:0007669"/>
    <property type="project" value="UniProtKB-KW"/>
</dbReference>
<dbReference type="Pfam" id="PF00179">
    <property type="entry name" value="UQ_con"/>
    <property type="match status" value="1"/>
</dbReference>
<dbReference type="AlphaFoldDB" id="A0A6C0BF71"/>
<keyword evidence="4" id="KW-0520">NAD</keyword>
<evidence type="ECO:0000256" key="1">
    <source>
        <dbReference type="ARBA" id="ARBA00022676"/>
    </source>
</evidence>
<dbReference type="SUPFAM" id="SSF54495">
    <property type="entry name" value="UBC-like"/>
    <property type="match status" value="1"/>
</dbReference>
<dbReference type="EMBL" id="MN739124">
    <property type="protein sequence ID" value="QHS90058.1"/>
    <property type="molecule type" value="Genomic_DNA"/>
</dbReference>
<reference evidence="6" key="1">
    <citation type="journal article" date="2020" name="Nature">
        <title>Giant virus diversity and host interactions through global metagenomics.</title>
        <authorList>
            <person name="Schulz F."/>
            <person name="Roux S."/>
            <person name="Paez-Espino D."/>
            <person name="Jungbluth S."/>
            <person name="Walsh D.A."/>
            <person name="Denef V.J."/>
            <person name="McMahon K.D."/>
            <person name="Konstantinidis K.T."/>
            <person name="Eloe-Fadrosh E.A."/>
            <person name="Kyrpides N.C."/>
            <person name="Woyke T."/>
        </authorList>
    </citation>
    <scope>NUCLEOTIDE SEQUENCE</scope>
    <source>
        <strain evidence="6">GVMAG-M-3300010160-4</strain>
    </source>
</reference>
<protein>
    <recommendedName>
        <fullName evidence="5">UBC core domain-containing protein</fullName>
    </recommendedName>
</protein>
<sequence>MASIVEYSELFTRNCNEYILQDSFCTILCGDLNKVRFTLHSVRKAFATIDRKDTRMVPNPIVYFPIIYNEEITKDEIKFFVDYMTANTEAFLAFFFMDGKMRFNRDIEMVQIMSTATPIGDKFVKLLYFFIFTNTISFKSINIQSLSGKGFLFTVSHDEETERNFYNLEEGEGRILFHGSPIENVYSIMRNGIKSMSKDSIFKTNGNAHGDGVYLTENILTASGYGTEGGFSRFRSYKNDEDDDISTCILIFNCKKLNHDSYVKSKGFCYVQNEKDIILRGIYWVNKGYLSDTSLSDALITYGKSIRYVPPKIYESIKAEDDVSKEVDELSSTLNGKLSISSNFDSLDNSSSPHGPEFNIIKININPVGEPSNSIKVIESSRFIKEIQRLKDGVKNGHDTIMGVSFMNPNDWRSPLIMLLKPSSGTELEKDLIKYNIPCILVAFYFTDGASVYPFAPPKIRVISPIFERQTGRVTEGGSICMDILYGDSWSASSTIASIAISASDLMSNDGIKSQKIEIEGKMKELRGGRVDPNKLGSVYTYRDYERSYNQVAGFHGFQAIN</sequence>
<name>A0A6C0BF71_9ZZZZ</name>
<evidence type="ECO:0000256" key="4">
    <source>
        <dbReference type="ARBA" id="ARBA00023027"/>
    </source>
</evidence>
<dbReference type="Pfam" id="PF00644">
    <property type="entry name" value="PARP"/>
    <property type="match status" value="1"/>
</dbReference>
<proteinExistence type="predicted"/>
<feature type="domain" description="UBC core" evidence="5">
    <location>
        <begin position="378"/>
        <end position="551"/>
    </location>
</feature>
<dbReference type="InterPro" id="IPR051838">
    <property type="entry name" value="ARTD_PARP"/>
</dbReference>
<evidence type="ECO:0000256" key="3">
    <source>
        <dbReference type="ARBA" id="ARBA00022695"/>
    </source>
</evidence>
<keyword evidence="2" id="KW-0808">Transferase</keyword>
<dbReference type="InterPro" id="IPR000608">
    <property type="entry name" value="UBC"/>
</dbReference>
<dbReference type="InterPro" id="IPR016135">
    <property type="entry name" value="UBQ-conjugating_enzyme/RWD"/>
</dbReference>
<dbReference type="Gene3D" id="3.90.228.10">
    <property type="match status" value="1"/>
</dbReference>
<accession>A0A6C0BF71</accession>
<dbReference type="GO" id="GO:0003950">
    <property type="term" value="F:NAD+ poly-ADP-ribosyltransferase activity"/>
    <property type="evidence" value="ECO:0007669"/>
    <property type="project" value="InterPro"/>
</dbReference>
<dbReference type="PROSITE" id="PS50127">
    <property type="entry name" value="UBC_2"/>
    <property type="match status" value="1"/>
</dbReference>
<keyword evidence="3" id="KW-0548">Nucleotidyltransferase</keyword>
<dbReference type="Gene3D" id="3.10.110.10">
    <property type="entry name" value="Ubiquitin Conjugating Enzyme"/>
    <property type="match status" value="1"/>
</dbReference>
<dbReference type="SUPFAM" id="SSF56399">
    <property type="entry name" value="ADP-ribosylation"/>
    <property type="match status" value="1"/>
</dbReference>
<keyword evidence="1" id="KW-0328">Glycosyltransferase</keyword>
<evidence type="ECO:0000259" key="5">
    <source>
        <dbReference type="PROSITE" id="PS50127"/>
    </source>
</evidence>
<evidence type="ECO:0000313" key="6">
    <source>
        <dbReference type="EMBL" id="QHS90058.1"/>
    </source>
</evidence>
<organism evidence="6">
    <name type="scientific">viral metagenome</name>
    <dbReference type="NCBI Taxonomy" id="1070528"/>
    <lineage>
        <taxon>unclassified sequences</taxon>
        <taxon>metagenomes</taxon>
        <taxon>organismal metagenomes</taxon>
    </lineage>
</organism>
<dbReference type="PANTHER" id="PTHR21328">
    <property type="entry name" value="POLY ADP-RIBOSE POLYMERASE FAMILY, MEMBER PARP"/>
    <property type="match status" value="1"/>
</dbReference>
<dbReference type="InterPro" id="IPR012317">
    <property type="entry name" value="Poly(ADP-ribose)pol_cat_dom"/>
</dbReference>
<evidence type="ECO:0000256" key="2">
    <source>
        <dbReference type="ARBA" id="ARBA00022679"/>
    </source>
</evidence>